<dbReference type="GO" id="GO:0008234">
    <property type="term" value="F:cysteine-type peptidase activity"/>
    <property type="evidence" value="ECO:0007669"/>
    <property type="project" value="UniProtKB-KW"/>
</dbReference>
<evidence type="ECO:0000256" key="1">
    <source>
        <dbReference type="ARBA" id="ARBA00007074"/>
    </source>
</evidence>
<dbReference type="GO" id="GO:0001897">
    <property type="term" value="P:symbiont-mediated cytolysis of host cell"/>
    <property type="evidence" value="ECO:0007669"/>
    <property type="project" value="UniProtKB-ARBA"/>
</dbReference>
<dbReference type="EMBL" id="BK015411">
    <property type="protein sequence ID" value="DAE05468.1"/>
    <property type="molecule type" value="Genomic_DNA"/>
</dbReference>
<dbReference type="SUPFAM" id="SSF54001">
    <property type="entry name" value="Cysteine proteinases"/>
    <property type="match status" value="1"/>
</dbReference>
<evidence type="ECO:0000256" key="2">
    <source>
        <dbReference type="ARBA" id="ARBA00022670"/>
    </source>
</evidence>
<dbReference type="InterPro" id="IPR000064">
    <property type="entry name" value="NLP_P60_dom"/>
</dbReference>
<keyword evidence="2" id="KW-0645">Protease</keyword>
<evidence type="ECO:0000259" key="5">
    <source>
        <dbReference type="PROSITE" id="PS51935"/>
    </source>
</evidence>
<dbReference type="PROSITE" id="PS51935">
    <property type="entry name" value="NLPC_P60"/>
    <property type="match status" value="1"/>
</dbReference>
<reference evidence="6" key="1">
    <citation type="journal article" date="2021" name="Proc. Natl. Acad. Sci. U.S.A.">
        <title>A Catalog of Tens of Thousands of Viruses from Human Metagenomes Reveals Hidden Associations with Chronic Diseases.</title>
        <authorList>
            <person name="Tisza M.J."/>
            <person name="Buck C.B."/>
        </authorList>
    </citation>
    <scope>NUCLEOTIDE SEQUENCE</scope>
    <source>
        <strain evidence="6">CtLOE2</strain>
    </source>
</reference>
<evidence type="ECO:0000313" key="6">
    <source>
        <dbReference type="EMBL" id="DAE05468.1"/>
    </source>
</evidence>
<keyword evidence="3" id="KW-0378">Hydrolase</keyword>
<accession>A0A8S5PH06</accession>
<dbReference type="Gene3D" id="3.90.1720.10">
    <property type="entry name" value="endopeptidase domain like (from Nostoc punctiforme)"/>
    <property type="match status" value="1"/>
</dbReference>
<sequence>MSVDINVWLAWMFARENRVTYSMTYRNGPGSFDCSSSMYFAGVEAGMPKLPWPCSTESMHDWLLSNGWTLIGENQETATQRGDIFIWGQKGYSAGAGGHTGMFVDSENIIHCNYGYNTICQNNHDWLWEINGGPYVYYYRYTGGQPQAAIPPAVVQSAQNTFERELDARQPLSKSEQPYYEATVTEDYWVEAAPYGGAPEKELFKAGSRVRVYEKVNGYSRIGSPQSDQWMDDNYLDDATDMSGHL</sequence>
<feature type="domain" description="NlpC/P60" evidence="5">
    <location>
        <begin position="1"/>
        <end position="139"/>
    </location>
</feature>
<proteinExistence type="inferred from homology"/>
<protein>
    <submittedName>
        <fullName evidence="6">Adenosylhomocysteinase</fullName>
    </submittedName>
</protein>
<dbReference type="InterPro" id="IPR038765">
    <property type="entry name" value="Papain-like_cys_pep_sf"/>
</dbReference>
<comment type="similarity">
    <text evidence="1">Belongs to the peptidase C40 family.</text>
</comment>
<organism evidence="6">
    <name type="scientific">Siphoviridae sp. ctLOE2</name>
    <dbReference type="NCBI Taxonomy" id="2825454"/>
    <lineage>
        <taxon>Viruses</taxon>
        <taxon>Duplodnaviria</taxon>
        <taxon>Heunggongvirae</taxon>
        <taxon>Uroviricota</taxon>
        <taxon>Caudoviricetes</taxon>
    </lineage>
</organism>
<dbReference type="Pfam" id="PF05382">
    <property type="entry name" value="Amidase_5"/>
    <property type="match status" value="1"/>
</dbReference>
<dbReference type="InterPro" id="IPR008044">
    <property type="entry name" value="Phage_lysin"/>
</dbReference>
<name>A0A8S5PH06_9CAUD</name>
<evidence type="ECO:0000256" key="4">
    <source>
        <dbReference type="ARBA" id="ARBA00022807"/>
    </source>
</evidence>
<evidence type="ECO:0000256" key="3">
    <source>
        <dbReference type="ARBA" id="ARBA00022801"/>
    </source>
</evidence>
<keyword evidence="4" id="KW-0788">Thiol protease</keyword>
<dbReference type="GO" id="GO:0006508">
    <property type="term" value="P:proteolysis"/>
    <property type="evidence" value="ECO:0007669"/>
    <property type="project" value="UniProtKB-KW"/>
</dbReference>